<evidence type="ECO:0000313" key="4">
    <source>
        <dbReference type="EMBL" id="TID46827.1"/>
    </source>
</evidence>
<dbReference type="Proteomes" id="UP000251035">
    <property type="component" value="Unassembled WGS sequence"/>
</dbReference>
<evidence type="ECO:0000313" key="6">
    <source>
        <dbReference type="Proteomes" id="UP000270757"/>
    </source>
</evidence>
<gene>
    <name evidence="3" type="ORF">D6J04_00515</name>
    <name evidence="2" type="ORF">DB745_01840</name>
    <name evidence="4" type="ORF">DIZ81_01835</name>
</gene>
<feature type="transmembrane region" description="Helical" evidence="1">
    <location>
        <begin position="544"/>
        <end position="567"/>
    </location>
</feature>
<evidence type="ECO:0000256" key="1">
    <source>
        <dbReference type="SAM" id="Phobius"/>
    </source>
</evidence>
<organism evidence="3 6">
    <name type="scientific">Legionella taurinensis</name>
    <dbReference type="NCBI Taxonomy" id="70611"/>
    <lineage>
        <taxon>Bacteria</taxon>
        <taxon>Pseudomonadati</taxon>
        <taxon>Pseudomonadota</taxon>
        <taxon>Gammaproteobacteria</taxon>
        <taxon>Legionellales</taxon>
        <taxon>Legionellaceae</taxon>
        <taxon>Legionella</taxon>
    </lineage>
</organism>
<evidence type="ECO:0000313" key="5">
    <source>
        <dbReference type="Proteomes" id="UP000251035"/>
    </source>
</evidence>
<reference evidence="4 7" key="2">
    <citation type="submission" date="2018-04" db="EMBL/GenBank/DDBJ databases">
        <title>Whole genome sequence comparison of clinical and drinking water Legionella pneumophila isolates.</title>
        <authorList>
            <person name="Garner E."/>
        </authorList>
    </citation>
    <scope>NUCLEOTIDE SEQUENCE [LARGE SCALE GENOMIC DNA]</scope>
    <source>
        <strain evidence="4 7">WH02</strain>
    </source>
</reference>
<sequence length="622" mass="69818">MPYISLSMLMDETQKTEGWQLNVAMDPLTLTPGSDCDKREAIAAILKKMTKKYRVDAHVFVFEEQPQGPYDEASHGRALQGLQRGKEIVLSLPNRDKAFTNLTYERLLLELWFELHQAGVPLQARFVPGTYSISGPDELPTPFSVSRSAAGDLNERHGELFREAIPVLPPYPLTTLKLTPSALAIYHLNMNAQSVAQSEHASFVSEYSKARRQLANDFKTLKQTLWPRPKPFQAILHNERLATHIKLCQEDIHNKLDSEEELLTLYPDVKRLLIEYPHAADNDFSLHPAILELRTKRLSAEQIGDCLKRLKDDYPAELAAIQADYRQHTKGNKRSARAMAIDWSFYFPDGGNDEITQLIEHFPTAMQSLYRRAVWLERERQSHEQFKKQWLKRHYSSSAPYRQLSQLAEAIQQLRRDGEVNPSVIERFSALHAKIEGELFAHPSCNPAETAFPIVLDHFTDLARCLHSKPRLSREEISLFACQLDEDLSAKRLSIGLRVCIAGCIGALLGLVIGFALGAALTWWGGGFGAIPAAIAGMTVAEGLVIGCMGVATGVELGAAAAAIGFFSAKAQEDSEQLIARQKLRNKQTLLAEMDDVIDAINEQEKPFQEPRRSDNRVVVFQ</sequence>
<name>A0A3A5LH09_9GAMM</name>
<reference evidence="2 5" key="1">
    <citation type="submission" date="2018-04" db="EMBL/GenBank/DDBJ databases">
        <title>Whole genome sequence comparison of clinical and drinking water Legionella pneumophila isolates associated with the Flint Water Crisis.</title>
        <authorList>
            <person name="Garner E."/>
            <person name="Brown C."/>
            <person name="Schwake O."/>
            <person name="Coil D."/>
            <person name="Jospin G."/>
            <person name="Eisen J."/>
            <person name="Edwards M."/>
            <person name="Pruden A."/>
        </authorList>
    </citation>
    <scope>NUCLEOTIDE SEQUENCE [LARGE SCALE GENOMIC DNA]</scope>
    <source>
        <strain evidence="2 5">Genessee03</strain>
    </source>
</reference>
<keyword evidence="5" id="KW-1185">Reference proteome</keyword>
<comment type="caution">
    <text evidence="3">The sequence shown here is derived from an EMBL/GenBank/DDBJ whole genome shotgun (WGS) entry which is preliminary data.</text>
</comment>
<dbReference type="Proteomes" id="UP000306421">
    <property type="component" value="Unassembled WGS sequence"/>
</dbReference>
<keyword evidence="1" id="KW-0472">Membrane</keyword>
<protein>
    <submittedName>
        <fullName evidence="3">Uncharacterized protein</fullName>
    </submittedName>
</protein>
<dbReference type="AlphaFoldDB" id="A0A3A5LH09"/>
<dbReference type="EMBL" id="QCXM01000001">
    <property type="protein sequence ID" value="PUT49463.1"/>
    <property type="molecule type" value="Genomic_DNA"/>
</dbReference>
<dbReference type="GeneID" id="48948123"/>
<feature type="transmembrane region" description="Helical" evidence="1">
    <location>
        <begin position="499"/>
        <end position="524"/>
    </location>
</feature>
<dbReference type="OrthoDB" id="5651789at2"/>
<proteinExistence type="predicted"/>
<dbReference type="EMBL" id="QFGG01000001">
    <property type="protein sequence ID" value="TID46827.1"/>
    <property type="molecule type" value="Genomic_DNA"/>
</dbReference>
<keyword evidence="1" id="KW-1133">Transmembrane helix</keyword>
<accession>A0A3A5LH09</accession>
<evidence type="ECO:0000313" key="3">
    <source>
        <dbReference type="EMBL" id="RJT49175.1"/>
    </source>
</evidence>
<evidence type="ECO:0000313" key="2">
    <source>
        <dbReference type="EMBL" id="PUT49463.1"/>
    </source>
</evidence>
<evidence type="ECO:0000313" key="7">
    <source>
        <dbReference type="Proteomes" id="UP000306421"/>
    </source>
</evidence>
<dbReference type="RefSeq" id="WP_108290725.1">
    <property type="nucleotide sequence ID" value="NZ_CAAAIR010000001.1"/>
</dbReference>
<reference evidence="3 6" key="3">
    <citation type="submission" date="2018-09" db="EMBL/GenBank/DDBJ databases">
        <title>Draft genome sequences of Legionella taurinensis isolated from water samples.</title>
        <authorList>
            <person name="Chakeri A."/>
            <person name="Allerberger F."/>
            <person name="Kundi M."/>
            <person name="Ruppitsch W."/>
            <person name="Schmid D."/>
        </authorList>
    </citation>
    <scope>NUCLEOTIDE SEQUENCE [LARGE SCALE GENOMIC DNA]</scope>
    <source>
        <strain evidence="3 6">4570-18-6</strain>
    </source>
</reference>
<keyword evidence="1" id="KW-0812">Transmembrane</keyword>
<dbReference type="EMBL" id="QZWB01000001">
    <property type="protein sequence ID" value="RJT49175.1"/>
    <property type="molecule type" value="Genomic_DNA"/>
</dbReference>
<dbReference type="Proteomes" id="UP000270757">
    <property type="component" value="Unassembled WGS sequence"/>
</dbReference>